<gene>
    <name evidence="2" type="ORF">BW733_16680</name>
</gene>
<organism evidence="2 3">
    <name type="scientific">Tessaracoccus flavescens</name>
    <dbReference type="NCBI Taxonomy" id="399497"/>
    <lineage>
        <taxon>Bacteria</taxon>
        <taxon>Bacillati</taxon>
        <taxon>Actinomycetota</taxon>
        <taxon>Actinomycetes</taxon>
        <taxon>Propionibacteriales</taxon>
        <taxon>Propionibacteriaceae</taxon>
        <taxon>Tessaracoccus</taxon>
    </lineage>
</organism>
<feature type="compositionally biased region" description="Low complexity" evidence="1">
    <location>
        <begin position="1"/>
        <end position="43"/>
    </location>
</feature>
<proteinExistence type="predicted"/>
<evidence type="ECO:0000313" key="3">
    <source>
        <dbReference type="Proteomes" id="UP000188235"/>
    </source>
</evidence>
<feature type="region of interest" description="Disordered" evidence="1">
    <location>
        <begin position="1"/>
        <end position="45"/>
    </location>
</feature>
<dbReference type="KEGG" id="tfa:BW733_16680"/>
<reference evidence="2 3" key="1">
    <citation type="journal article" date="2008" name="Int. J. Syst. Evol. Microbiol.">
        <title>Tessaracoccus flavescens sp. nov., isolated from marine sediment.</title>
        <authorList>
            <person name="Lee D.W."/>
            <person name="Lee S.D."/>
        </authorList>
    </citation>
    <scope>NUCLEOTIDE SEQUENCE [LARGE SCALE GENOMIC DNA]</scope>
    <source>
        <strain evidence="2 3">SST-39T</strain>
    </source>
</reference>
<dbReference type="EMBL" id="CP019607">
    <property type="protein sequence ID" value="AQP52212.1"/>
    <property type="molecule type" value="Genomic_DNA"/>
</dbReference>
<evidence type="ECO:0000313" key="2">
    <source>
        <dbReference type="EMBL" id="AQP52212.1"/>
    </source>
</evidence>
<sequence>MGEQTPAATAEATPSQVSADPSSPSAPAEPAASPSASESQAGPVEQDPELASLLAGLIIGDVPPVSLKATANVGAVCGFDGGGCYLPDEKTIYLSDETTQFQRPELLAHEYLHYRWETEGLDDDAELAAALEKAFSDKEGLGSLVPSWQEEYLQPDGSVLPTELFSYSCTGQRPDQQEAIIAERCAEYLKVEALPVNQKLTTTALTDEIARQREEAGLPELELNPQAAAASEARAELFTPQSQVPLSEYPESVTEHLEAGCAPATYSAQLLRPYDLDDMVTHADELLKGALLSDGAKGVGVAIKEFDYIDARKLFGERTITVNATLVVTTVCT</sequence>
<protein>
    <submittedName>
        <fullName evidence="2">Uncharacterized protein</fullName>
    </submittedName>
</protein>
<name>A0A1Q2D1I2_9ACTN</name>
<dbReference type="Proteomes" id="UP000188235">
    <property type="component" value="Chromosome"/>
</dbReference>
<accession>A0A1Q2D1I2</accession>
<dbReference type="AlphaFoldDB" id="A0A1Q2D1I2"/>
<evidence type="ECO:0000256" key="1">
    <source>
        <dbReference type="SAM" id="MobiDB-lite"/>
    </source>
</evidence>
<keyword evidence="3" id="KW-1185">Reference proteome</keyword>